<evidence type="ECO:0000313" key="1">
    <source>
        <dbReference type="EMBL" id="OPJ61407.1"/>
    </source>
</evidence>
<dbReference type="STRING" id="1450648.CLORY_22730"/>
<evidence type="ECO:0008006" key="3">
    <source>
        <dbReference type="Google" id="ProtNLM"/>
    </source>
</evidence>
<accession>A0A1V4IPL5</accession>
<sequence>MDEELISKKELLRVMGISYGQLYRWKRKNIIPEEWFIKKSSFTGQETFFPKKLIIERIAKIMDMKDDLSLDDLAEKFSSNPTSVQLTREEILSNKLINEEILSIYEDTAGAVQNYNFENLLFMLVMEEALVSGNVSLDETAGILKNLKDNYSKFTGKNAELIFIRKLGVGISILLQLDGEIYLEDKAKLVLNLNISKIVEQLKLKLIELDK</sequence>
<dbReference type="Pfam" id="PF13171">
    <property type="entry name" value="DUF4004"/>
    <property type="match status" value="1"/>
</dbReference>
<name>A0A1V4IPL5_9CLOT</name>
<dbReference type="Proteomes" id="UP000190080">
    <property type="component" value="Unassembled WGS sequence"/>
</dbReference>
<dbReference type="InterPro" id="IPR025063">
    <property type="entry name" value="DUF4004"/>
</dbReference>
<gene>
    <name evidence="1" type="ORF">CLORY_22730</name>
</gene>
<keyword evidence="2" id="KW-1185">Reference proteome</keyword>
<proteinExistence type="predicted"/>
<dbReference type="EMBL" id="MZGV01000022">
    <property type="protein sequence ID" value="OPJ61407.1"/>
    <property type="molecule type" value="Genomic_DNA"/>
</dbReference>
<dbReference type="OrthoDB" id="1648298at2"/>
<dbReference type="RefSeq" id="WP_079424423.1">
    <property type="nucleotide sequence ID" value="NZ_MZGV01000022.1"/>
</dbReference>
<dbReference type="AlphaFoldDB" id="A0A1V4IPL5"/>
<protein>
    <recommendedName>
        <fullName evidence="3">DUF4004 family protein</fullName>
    </recommendedName>
</protein>
<comment type="caution">
    <text evidence="1">The sequence shown here is derived from an EMBL/GenBank/DDBJ whole genome shotgun (WGS) entry which is preliminary data.</text>
</comment>
<evidence type="ECO:0000313" key="2">
    <source>
        <dbReference type="Proteomes" id="UP000190080"/>
    </source>
</evidence>
<organism evidence="1 2">
    <name type="scientific">Clostridium oryzae</name>
    <dbReference type="NCBI Taxonomy" id="1450648"/>
    <lineage>
        <taxon>Bacteria</taxon>
        <taxon>Bacillati</taxon>
        <taxon>Bacillota</taxon>
        <taxon>Clostridia</taxon>
        <taxon>Eubacteriales</taxon>
        <taxon>Clostridiaceae</taxon>
        <taxon>Clostridium</taxon>
    </lineage>
</organism>
<reference evidence="1 2" key="1">
    <citation type="submission" date="2017-03" db="EMBL/GenBank/DDBJ databases">
        <title>Genome sequence of Clostridium oryzae DSM 28571.</title>
        <authorList>
            <person name="Poehlein A."/>
            <person name="Daniel R."/>
        </authorList>
    </citation>
    <scope>NUCLEOTIDE SEQUENCE [LARGE SCALE GENOMIC DNA]</scope>
    <source>
        <strain evidence="1 2">DSM 28571</strain>
    </source>
</reference>